<sequence length="652" mass="70592">MATPSPSPCPSPSPAGSPRGRADRWRGGRGSDSEDTPSSFRDALMGARTAESIDVPESSRARREVRSMVRREEASTAIDALDDSDDLIDEEGEEGPWEEPAHVTRKRARGRRGGKKVAARPVRPAREVGAYADYEGMCLLCTQPGHHAVDCITGPVCLRCGETGHMARECSLPRPPRPSSPPDGEEPARKGYHRVGESANDLRARAPEGRQAAVEPRGRHREVAPDPRVASRERRVTANRRGAPAPPRARQGVAFARRDVPAAVAARTVAPVPALVARELPAGGDRVVAPVLPAVRRGTDAARPRRSADEQVAPLGLRRPAFGGELARRPARASCVLPRTPEMDEAEEALAKALLAVIVGVRRTVTAEEVAMALEDVHGLAPGSFSVHCHRPEDFLLYFASQVDRDRVLGDGVLASPYFRLLLRPWSRRTHAASGGLCVHTELEIEGVPANAWSLATAEAVLAPTAWVERLHPLTRSRADMGVLRLTAWCLDPAAIPREVDLHVVEPDDPPSLADMAAPSQAVVPPHISTLVYPLLVHVTRTVVPMMDGRLPGRRCGNTNTRAGCRMCCQALAAAALLRRRATVAEVVAPGRCRRGSSLVRLTRMLRDKPQSERRAVGAARYGRCAPKLLWLLRAPPWKTSVMMWVGPLIAP</sequence>
<reference evidence="4" key="1">
    <citation type="submission" date="2023-07" db="EMBL/GenBank/DDBJ databases">
        <title>A chromosome-level genome assembly of Lolium multiflorum.</title>
        <authorList>
            <person name="Chen Y."/>
            <person name="Copetti D."/>
            <person name="Kolliker R."/>
            <person name="Studer B."/>
        </authorList>
    </citation>
    <scope>NUCLEOTIDE SEQUENCE</scope>
    <source>
        <strain evidence="4">02402/16</strain>
        <tissue evidence="4">Leaf</tissue>
    </source>
</reference>
<feature type="compositionally biased region" description="Basic and acidic residues" evidence="2">
    <location>
        <begin position="186"/>
        <end position="208"/>
    </location>
</feature>
<dbReference type="PROSITE" id="PS50158">
    <property type="entry name" value="ZF_CCHC"/>
    <property type="match status" value="1"/>
</dbReference>
<protein>
    <recommendedName>
        <fullName evidence="3">CCHC-type domain-containing protein</fullName>
    </recommendedName>
</protein>
<dbReference type="Pfam" id="PF00098">
    <property type="entry name" value="zf-CCHC"/>
    <property type="match status" value="1"/>
</dbReference>
<feature type="region of interest" description="Disordered" evidence="2">
    <location>
        <begin position="167"/>
        <end position="250"/>
    </location>
</feature>
<feature type="compositionally biased region" description="Acidic residues" evidence="2">
    <location>
        <begin position="80"/>
        <end position="97"/>
    </location>
</feature>
<feature type="region of interest" description="Disordered" evidence="2">
    <location>
        <begin position="1"/>
        <end position="120"/>
    </location>
</feature>
<dbReference type="Gene3D" id="4.10.60.10">
    <property type="entry name" value="Zinc finger, CCHC-type"/>
    <property type="match status" value="1"/>
</dbReference>
<keyword evidence="5" id="KW-1185">Reference proteome</keyword>
<accession>A0AAD8RSU5</accession>
<comment type="caution">
    <text evidence="4">The sequence shown here is derived from an EMBL/GenBank/DDBJ whole genome shotgun (WGS) entry which is preliminary data.</text>
</comment>
<dbReference type="PANTHER" id="PTHR33087:SF42">
    <property type="entry name" value="DUF4283 DOMAIN-CONTAINING PROTEIN"/>
    <property type="match status" value="1"/>
</dbReference>
<feature type="compositionally biased region" description="Basic and acidic residues" evidence="2">
    <location>
        <begin position="57"/>
        <end position="74"/>
    </location>
</feature>
<keyword evidence="1" id="KW-0479">Metal-binding</keyword>
<dbReference type="GO" id="GO:0003676">
    <property type="term" value="F:nucleic acid binding"/>
    <property type="evidence" value="ECO:0007669"/>
    <property type="project" value="InterPro"/>
</dbReference>
<dbReference type="EMBL" id="JAUUTY010000005">
    <property type="protein sequence ID" value="KAK1630578.1"/>
    <property type="molecule type" value="Genomic_DNA"/>
</dbReference>
<evidence type="ECO:0000313" key="4">
    <source>
        <dbReference type="EMBL" id="KAK1630578.1"/>
    </source>
</evidence>
<evidence type="ECO:0000256" key="2">
    <source>
        <dbReference type="SAM" id="MobiDB-lite"/>
    </source>
</evidence>
<dbReference type="InterPro" id="IPR053253">
    <property type="entry name" value="Sex_diff_modulator"/>
</dbReference>
<feature type="compositionally biased region" description="Basic residues" evidence="2">
    <location>
        <begin position="103"/>
        <end position="118"/>
    </location>
</feature>
<feature type="compositionally biased region" description="Basic and acidic residues" evidence="2">
    <location>
        <begin position="221"/>
        <end position="236"/>
    </location>
</feature>
<dbReference type="AlphaFoldDB" id="A0AAD8RSU5"/>
<dbReference type="SMART" id="SM00343">
    <property type="entry name" value="ZnF_C2HC"/>
    <property type="match status" value="2"/>
</dbReference>
<gene>
    <name evidence="4" type="ORF">QYE76_004893</name>
</gene>
<name>A0AAD8RSU5_LOLMU</name>
<dbReference type="InterPro" id="IPR036875">
    <property type="entry name" value="Znf_CCHC_sf"/>
</dbReference>
<evidence type="ECO:0000313" key="5">
    <source>
        <dbReference type="Proteomes" id="UP001231189"/>
    </source>
</evidence>
<dbReference type="GO" id="GO:0008270">
    <property type="term" value="F:zinc ion binding"/>
    <property type="evidence" value="ECO:0007669"/>
    <property type="project" value="UniProtKB-KW"/>
</dbReference>
<organism evidence="4 5">
    <name type="scientific">Lolium multiflorum</name>
    <name type="common">Italian ryegrass</name>
    <name type="synonym">Lolium perenne subsp. multiflorum</name>
    <dbReference type="NCBI Taxonomy" id="4521"/>
    <lineage>
        <taxon>Eukaryota</taxon>
        <taxon>Viridiplantae</taxon>
        <taxon>Streptophyta</taxon>
        <taxon>Embryophyta</taxon>
        <taxon>Tracheophyta</taxon>
        <taxon>Spermatophyta</taxon>
        <taxon>Magnoliopsida</taxon>
        <taxon>Liliopsida</taxon>
        <taxon>Poales</taxon>
        <taxon>Poaceae</taxon>
        <taxon>BOP clade</taxon>
        <taxon>Pooideae</taxon>
        <taxon>Poodae</taxon>
        <taxon>Poeae</taxon>
        <taxon>Poeae Chloroplast Group 2 (Poeae type)</taxon>
        <taxon>Loliodinae</taxon>
        <taxon>Loliinae</taxon>
        <taxon>Lolium</taxon>
    </lineage>
</organism>
<dbReference type="Proteomes" id="UP001231189">
    <property type="component" value="Unassembled WGS sequence"/>
</dbReference>
<feature type="compositionally biased region" description="Basic and acidic residues" evidence="2">
    <location>
        <begin position="20"/>
        <end position="32"/>
    </location>
</feature>
<dbReference type="PANTHER" id="PTHR33087">
    <property type="entry name" value="OS07G0539200 PROTEIN"/>
    <property type="match status" value="1"/>
</dbReference>
<keyword evidence="1" id="KW-0862">Zinc</keyword>
<feature type="domain" description="CCHC-type" evidence="3">
    <location>
        <begin position="157"/>
        <end position="170"/>
    </location>
</feature>
<feature type="compositionally biased region" description="Pro residues" evidence="2">
    <location>
        <begin position="1"/>
        <end position="15"/>
    </location>
</feature>
<dbReference type="InterPro" id="IPR001878">
    <property type="entry name" value="Znf_CCHC"/>
</dbReference>
<keyword evidence="1" id="KW-0863">Zinc-finger</keyword>
<evidence type="ECO:0000259" key="3">
    <source>
        <dbReference type="PROSITE" id="PS50158"/>
    </source>
</evidence>
<evidence type="ECO:0000256" key="1">
    <source>
        <dbReference type="PROSITE-ProRule" id="PRU00047"/>
    </source>
</evidence>
<feature type="compositionally biased region" description="Low complexity" evidence="2">
    <location>
        <begin position="239"/>
        <end position="250"/>
    </location>
</feature>
<dbReference type="SUPFAM" id="SSF57756">
    <property type="entry name" value="Retrovirus zinc finger-like domains"/>
    <property type="match status" value="1"/>
</dbReference>
<proteinExistence type="predicted"/>